<sequence>MTELVISRVALAILWKNNIEMAGMVVMRPAWEGGGVERRLDVRVVHEIPLQHTSLRHVYNIRTLTLPILSRPFSLGNPQLLGGR</sequence>
<proteinExistence type="predicted"/>
<evidence type="ECO:0000313" key="2">
    <source>
        <dbReference type="Proteomes" id="UP000324222"/>
    </source>
</evidence>
<accession>A0A5B7GQE7</accession>
<keyword evidence="2" id="KW-1185">Reference proteome</keyword>
<name>A0A5B7GQE7_PORTR</name>
<reference evidence="1 2" key="1">
    <citation type="submission" date="2019-05" db="EMBL/GenBank/DDBJ databases">
        <title>Another draft genome of Portunus trituberculatus and its Hox gene families provides insights of decapod evolution.</title>
        <authorList>
            <person name="Jeong J.-H."/>
            <person name="Song I."/>
            <person name="Kim S."/>
            <person name="Choi T."/>
            <person name="Kim D."/>
            <person name="Ryu S."/>
            <person name="Kim W."/>
        </authorList>
    </citation>
    <scope>NUCLEOTIDE SEQUENCE [LARGE SCALE GENOMIC DNA]</scope>
    <source>
        <tissue evidence="1">Muscle</tissue>
    </source>
</reference>
<protein>
    <submittedName>
        <fullName evidence="1">Uncharacterized protein</fullName>
    </submittedName>
</protein>
<gene>
    <name evidence="1" type="ORF">E2C01_052834</name>
</gene>
<dbReference type="Proteomes" id="UP000324222">
    <property type="component" value="Unassembled WGS sequence"/>
</dbReference>
<comment type="caution">
    <text evidence="1">The sequence shown here is derived from an EMBL/GenBank/DDBJ whole genome shotgun (WGS) entry which is preliminary data.</text>
</comment>
<evidence type="ECO:0000313" key="1">
    <source>
        <dbReference type="EMBL" id="MPC58824.1"/>
    </source>
</evidence>
<dbReference type="EMBL" id="VSRR010016024">
    <property type="protein sequence ID" value="MPC58824.1"/>
    <property type="molecule type" value="Genomic_DNA"/>
</dbReference>
<dbReference type="AlphaFoldDB" id="A0A5B7GQE7"/>
<organism evidence="1 2">
    <name type="scientific">Portunus trituberculatus</name>
    <name type="common">Swimming crab</name>
    <name type="synonym">Neptunus trituberculatus</name>
    <dbReference type="NCBI Taxonomy" id="210409"/>
    <lineage>
        <taxon>Eukaryota</taxon>
        <taxon>Metazoa</taxon>
        <taxon>Ecdysozoa</taxon>
        <taxon>Arthropoda</taxon>
        <taxon>Crustacea</taxon>
        <taxon>Multicrustacea</taxon>
        <taxon>Malacostraca</taxon>
        <taxon>Eumalacostraca</taxon>
        <taxon>Eucarida</taxon>
        <taxon>Decapoda</taxon>
        <taxon>Pleocyemata</taxon>
        <taxon>Brachyura</taxon>
        <taxon>Eubrachyura</taxon>
        <taxon>Portunoidea</taxon>
        <taxon>Portunidae</taxon>
        <taxon>Portuninae</taxon>
        <taxon>Portunus</taxon>
    </lineage>
</organism>